<sequence>MRSEKQSGSPLLGTLKMERVRTILTHTYPYPHEHSRHIMTAVIIGCLFFISSNNMHTLIHKLDSNIKWWSMYVCLIGFFYFFSSPFLGRTIQPSYSNFNRWYVAWICFASLYHLPSFQSMGVDMRMNLSLFLTIYFSSVLFIIAFHIIFIGLWYVGLVARMAGTRPGIWTIVQNCTVRLLEDYFYFTLFYIFILGILILNLFQVISIACCVFYSHCGNLAVHKSESFGKSSDPSLLAFLKSENGTAWISNFLFMNELKDQICTSWFAPVGSASDYPLLSKWVIYGELVCSGSCAGPSDEISPLYSLWATFIGLYIANFVVERSTGWALTHSSSVSEEEKLKKHMKPDFLDMVPWYSG</sequence>
<reference evidence="1" key="1">
    <citation type="submission" date="2021-05" db="EMBL/GenBank/DDBJ databases">
        <authorList>
            <person name="Scholz U."/>
            <person name="Mascher M."/>
            <person name="Fiebig A."/>
        </authorList>
    </citation>
    <scope>NUCLEOTIDE SEQUENCE [LARGE SCALE GENOMIC DNA]</scope>
</reference>
<keyword evidence="2" id="KW-1185">Reference proteome</keyword>
<proteinExistence type="predicted"/>
<dbReference type="Proteomes" id="UP001732700">
    <property type="component" value="Chromosome 2A"/>
</dbReference>
<reference evidence="1" key="2">
    <citation type="submission" date="2025-09" db="UniProtKB">
        <authorList>
            <consortium name="EnsemblPlants"/>
        </authorList>
    </citation>
    <scope>IDENTIFICATION</scope>
</reference>
<dbReference type="EnsemblPlants" id="AVESA.00010b.r2.2AG0215170.2">
    <property type="protein sequence ID" value="AVESA.00010b.r2.2AG0215170.2.CDS"/>
    <property type="gene ID" value="AVESA.00010b.r2.2AG0215170"/>
</dbReference>
<evidence type="ECO:0000313" key="2">
    <source>
        <dbReference type="Proteomes" id="UP001732700"/>
    </source>
</evidence>
<name>A0ACD5UA64_AVESA</name>
<organism evidence="1 2">
    <name type="scientific">Avena sativa</name>
    <name type="common">Oat</name>
    <dbReference type="NCBI Taxonomy" id="4498"/>
    <lineage>
        <taxon>Eukaryota</taxon>
        <taxon>Viridiplantae</taxon>
        <taxon>Streptophyta</taxon>
        <taxon>Embryophyta</taxon>
        <taxon>Tracheophyta</taxon>
        <taxon>Spermatophyta</taxon>
        <taxon>Magnoliopsida</taxon>
        <taxon>Liliopsida</taxon>
        <taxon>Poales</taxon>
        <taxon>Poaceae</taxon>
        <taxon>BOP clade</taxon>
        <taxon>Pooideae</taxon>
        <taxon>Poodae</taxon>
        <taxon>Poeae</taxon>
        <taxon>Poeae Chloroplast Group 1 (Aveneae type)</taxon>
        <taxon>Aveninae</taxon>
        <taxon>Avena</taxon>
    </lineage>
</organism>
<protein>
    <submittedName>
        <fullName evidence="1">Uncharacterized protein</fullName>
    </submittedName>
</protein>
<accession>A0ACD5UA64</accession>
<evidence type="ECO:0000313" key="1">
    <source>
        <dbReference type="EnsemblPlants" id="AVESA.00010b.r2.2AG0215170.2.CDS"/>
    </source>
</evidence>